<evidence type="ECO:0000259" key="9">
    <source>
        <dbReference type="Pfam" id="PF00561"/>
    </source>
</evidence>
<dbReference type="Pfam" id="PF00561">
    <property type="entry name" value="Abhydrolase_1"/>
    <property type="match status" value="1"/>
</dbReference>
<proteinExistence type="predicted"/>
<dbReference type="InterPro" id="IPR029058">
    <property type="entry name" value="AB_hydrolase_fold"/>
</dbReference>
<comment type="subcellular location">
    <subcellularLocation>
        <location evidence="1">Membrane</location>
        <topology evidence="1">Single-pass membrane protein</topology>
    </subcellularLocation>
</comment>
<gene>
    <name evidence="10" type="ORF">BJ322DRAFT_118093</name>
</gene>
<dbReference type="EMBL" id="WIUZ02000001">
    <property type="protein sequence ID" value="KAF9793299.1"/>
    <property type="molecule type" value="Genomic_DNA"/>
</dbReference>
<sequence length="484" mass="54979">MAYIPLIGRLTLREYFAVFFGFVFLGIEMLVRLVITIILPRPVVNWFYRRSRTLYKFARNPVDKNRDSHHDPARVTRIRTAADFGELCSIWGYEFEEHVMLTKDGYLLGLHRLCTPHGAQRAPIGSQINQPVVYLHHGLLMNSEIWICLTSPNRALPFVLVDLGFDVWLGNNRGNKYSKKSIRHDPNSKEFWNYSMDDFAWHDIPDSINYVLDVTRAKSLSYIGFSQGSAQAFAALSIHPQLNPKVNVFIALAPAMSPTGLAAPVVDGLMKASPTLMYLIFGRKAILSSTPFWNNIIYPPLFTNGIDKCLDFLFNWKSANITTEQKSAAYSHLYSFTSTKSVVHWFQIMRCGRFIMYDDDGLEVSVSHRRDGSRVSSGPTAYCPARFPTKNISSPIVLLYGDSDSLVDIKLMSKQLPANCKAIPLEGYEHLDVIWGKSVEEDVIPKVLEILIRHCESSPRVDMHVRNSSRKWEEEISTNISSSD</sequence>
<dbReference type="FunFam" id="3.40.50.1820:FF:000095">
    <property type="entry name" value="Triglyceride lipase-cholesterol esterase"/>
    <property type="match status" value="1"/>
</dbReference>
<evidence type="ECO:0000313" key="10">
    <source>
        <dbReference type="EMBL" id="KAF9793299.1"/>
    </source>
</evidence>
<protein>
    <submittedName>
        <fullName evidence="10">Triacylglycerol lipase</fullName>
    </submittedName>
</protein>
<evidence type="ECO:0000256" key="5">
    <source>
        <dbReference type="ARBA" id="ARBA00022989"/>
    </source>
</evidence>
<evidence type="ECO:0000256" key="3">
    <source>
        <dbReference type="ARBA" id="ARBA00022801"/>
    </source>
</evidence>
<evidence type="ECO:0000313" key="11">
    <source>
        <dbReference type="Proteomes" id="UP000736335"/>
    </source>
</evidence>
<accession>A0A9P6HRB2</accession>
<evidence type="ECO:0000256" key="6">
    <source>
        <dbReference type="ARBA" id="ARBA00023098"/>
    </source>
</evidence>
<keyword evidence="2 8" id="KW-0812">Transmembrane</keyword>
<keyword evidence="5 8" id="KW-1133">Transmembrane helix</keyword>
<dbReference type="Gene3D" id="3.40.50.1820">
    <property type="entry name" value="alpha/beta hydrolase"/>
    <property type="match status" value="1"/>
</dbReference>
<evidence type="ECO:0000256" key="4">
    <source>
        <dbReference type="ARBA" id="ARBA00022963"/>
    </source>
</evidence>
<dbReference type="GO" id="GO:0016042">
    <property type="term" value="P:lipid catabolic process"/>
    <property type="evidence" value="ECO:0007669"/>
    <property type="project" value="UniProtKB-KW"/>
</dbReference>
<evidence type="ECO:0000256" key="2">
    <source>
        <dbReference type="ARBA" id="ARBA00022692"/>
    </source>
</evidence>
<keyword evidence="11" id="KW-1185">Reference proteome</keyword>
<organism evidence="10 11">
    <name type="scientific">Thelephora terrestris</name>
    <dbReference type="NCBI Taxonomy" id="56493"/>
    <lineage>
        <taxon>Eukaryota</taxon>
        <taxon>Fungi</taxon>
        <taxon>Dikarya</taxon>
        <taxon>Basidiomycota</taxon>
        <taxon>Agaricomycotina</taxon>
        <taxon>Agaricomycetes</taxon>
        <taxon>Thelephorales</taxon>
        <taxon>Thelephoraceae</taxon>
        <taxon>Thelephora</taxon>
    </lineage>
</organism>
<keyword evidence="3" id="KW-0378">Hydrolase</keyword>
<keyword evidence="4" id="KW-0442">Lipid degradation</keyword>
<comment type="caution">
    <text evidence="10">The sequence shown here is derived from an EMBL/GenBank/DDBJ whole genome shotgun (WGS) entry which is preliminary data.</text>
</comment>
<dbReference type="AlphaFoldDB" id="A0A9P6HRB2"/>
<keyword evidence="7 8" id="KW-0472">Membrane</keyword>
<dbReference type="InterPro" id="IPR000073">
    <property type="entry name" value="AB_hydrolase_1"/>
</dbReference>
<feature type="transmembrane region" description="Helical" evidence="8">
    <location>
        <begin position="15"/>
        <end position="39"/>
    </location>
</feature>
<dbReference type="GO" id="GO:0016020">
    <property type="term" value="C:membrane"/>
    <property type="evidence" value="ECO:0007669"/>
    <property type="project" value="UniProtKB-SubCell"/>
</dbReference>
<dbReference type="Proteomes" id="UP000736335">
    <property type="component" value="Unassembled WGS sequence"/>
</dbReference>
<name>A0A9P6HRB2_9AGAM</name>
<keyword evidence="6" id="KW-0443">Lipid metabolism</keyword>
<dbReference type="PANTHER" id="PTHR11005">
    <property type="entry name" value="LYSOSOMAL ACID LIPASE-RELATED"/>
    <property type="match status" value="1"/>
</dbReference>
<dbReference type="GO" id="GO:0016787">
    <property type="term" value="F:hydrolase activity"/>
    <property type="evidence" value="ECO:0007669"/>
    <property type="project" value="UniProtKB-KW"/>
</dbReference>
<dbReference type="SUPFAM" id="SSF53474">
    <property type="entry name" value="alpha/beta-Hydrolases"/>
    <property type="match status" value="1"/>
</dbReference>
<evidence type="ECO:0000256" key="7">
    <source>
        <dbReference type="ARBA" id="ARBA00023136"/>
    </source>
</evidence>
<feature type="domain" description="AB hydrolase-1" evidence="9">
    <location>
        <begin position="131"/>
        <end position="430"/>
    </location>
</feature>
<evidence type="ECO:0000256" key="1">
    <source>
        <dbReference type="ARBA" id="ARBA00004167"/>
    </source>
</evidence>
<reference evidence="10" key="1">
    <citation type="journal article" date="2020" name="Nat. Commun.">
        <title>Large-scale genome sequencing of mycorrhizal fungi provides insights into the early evolution of symbiotic traits.</title>
        <authorList>
            <person name="Miyauchi S."/>
            <person name="Kiss E."/>
            <person name="Kuo A."/>
            <person name="Drula E."/>
            <person name="Kohler A."/>
            <person name="Sanchez-Garcia M."/>
            <person name="Morin E."/>
            <person name="Andreopoulos B."/>
            <person name="Barry K.W."/>
            <person name="Bonito G."/>
            <person name="Buee M."/>
            <person name="Carver A."/>
            <person name="Chen C."/>
            <person name="Cichocki N."/>
            <person name="Clum A."/>
            <person name="Culley D."/>
            <person name="Crous P.W."/>
            <person name="Fauchery L."/>
            <person name="Girlanda M."/>
            <person name="Hayes R.D."/>
            <person name="Keri Z."/>
            <person name="LaButti K."/>
            <person name="Lipzen A."/>
            <person name="Lombard V."/>
            <person name="Magnuson J."/>
            <person name="Maillard F."/>
            <person name="Murat C."/>
            <person name="Nolan M."/>
            <person name="Ohm R.A."/>
            <person name="Pangilinan J."/>
            <person name="Pereira M.F."/>
            <person name="Perotto S."/>
            <person name="Peter M."/>
            <person name="Pfister S."/>
            <person name="Riley R."/>
            <person name="Sitrit Y."/>
            <person name="Stielow J.B."/>
            <person name="Szollosi G."/>
            <person name="Zifcakova L."/>
            <person name="Stursova M."/>
            <person name="Spatafora J.W."/>
            <person name="Tedersoo L."/>
            <person name="Vaario L.M."/>
            <person name="Yamada A."/>
            <person name="Yan M."/>
            <person name="Wang P."/>
            <person name="Xu J."/>
            <person name="Bruns T."/>
            <person name="Baldrian P."/>
            <person name="Vilgalys R."/>
            <person name="Dunand C."/>
            <person name="Henrissat B."/>
            <person name="Grigoriev I.V."/>
            <person name="Hibbett D."/>
            <person name="Nagy L.G."/>
            <person name="Martin F.M."/>
        </authorList>
    </citation>
    <scope>NUCLEOTIDE SEQUENCE</scope>
    <source>
        <strain evidence="10">UH-Tt-Lm1</strain>
    </source>
</reference>
<evidence type="ECO:0000256" key="8">
    <source>
        <dbReference type="SAM" id="Phobius"/>
    </source>
</evidence>
<dbReference type="OrthoDB" id="9974421at2759"/>
<reference evidence="10" key="2">
    <citation type="submission" date="2020-11" db="EMBL/GenBank/DDBJ databases">
        <authorList>
            <consortium name="DOE Joint Genome Institute"/>
            <person name="Kuo A."/>
            <person name="Miyauchi S."/>
            <person name="Kiss E."/>
            <person name="Drula E."/>
            <person name="Kohler A."/>
            <person name="Sanchez-Garcia M."/>
            <person name="Andreopoulos B."/>
            <person name="Barry K.W."/>
            <person name="Bonito G."/>
            <person name="Buee M."/>
            <person name="Carver A."/>
            <person name="Chen C."/>
            <person name="Cichocki N."/>
            <person name="Clum A."/>
            <person name="Culley D."/>
            <person name="Crous P.W."/>
            <person name="Fauchery L."/>
            <person name="Girlanda M."/>
            <person name="Hayes R."/>
            <person name="Keri Z."/>
            <person name="Labutti K."/>
            <person name="Lipzen A."/>
            <person name="Lombard V."/>
            <person name="Magnuson J."/>
            <person name="Maillard F."/>
            <person name="Morin E."/>
            <person name="Murat C."/>
            <person name="Nolan M."/>
            <person name="Ohm R."/>
            <person name="Pangilinan J."/>
            <person name="Pereira M."/>
            <person name="Perotto S."/>
            <person name="Peter M."/>
            <person name="Riley R."/>
            <person name="Sitrit Y."/>
            <person name="Stielow B."/>
            <person name="Szollosi G."/>
            <person name="Zifcakova L."/>
            <person name="Stursova M."/>
            <person name="Spatafora J.W."/>
            <person name="Tedersoo L."/>
            <person name="Vaario L.-M."/>
            <person name="Yamada A."/>
            <person name="Yan M."/>
            <person name="Wang P."/>
            <person name="Xu J."/>
            <person name="Bruns T."/>
            <person name="Baldrian P."/>
            <person name="Vilgalys R."/>
            <person name="Henrissat B."/>
            <person name="Grigoriev I.V."/>
            <person name="Hibbett D."/>
            <person name="Nagy L.G."/>
            <person name="Martin F.M."/>
        </authorList>
    </citation>
    <scope>NUCLEOTIDE SEQUENCE</scope>
    <source>
        <strain evidence="10">UH-Tt-Lm1</strain>
    </source>
</reference>